<evidence type="ECO:0000313" key="3">
    <source>
        <dbReference type="Proteomes" id="UP000282574"/>
    </source>
</evidence>
<feature type="region of interest" description="Disordered" evidence="1">
    <location>
        <begin position="25"/>
        <end position="44"/>
    </location>
</feature>
<keyword evidence="3" id="KW-1185">Reference proteome</keyword>
<accession>A0AB37UCK4</accession>
<reference evidence="2 3" key="1">
    <citation type="journal article" date="2019" name="Genome Biol. Evol.">
        <title>Day and night: Metabolic profiles and evolutionary relationships of six axenic non-marine cyanobacteria.</title>
        <authorList>
            <person name="Will S.E."/>
            <person name="Henke P."/>
            <person name="Boedeker C."/>
            <person name="Huang S."/>
            <person name="Brinkmann H."/>
            <person name="Rohde M."/>
            <person name="Jarek M."/>
            <person name="Friedl T."/>
            <person name="Seufert S."/>
            <person name="Schumacher M."/>
            <person name="Overmann J."/>
            <person name="Neumann-Schaal M."/>
            <person name="Petersen J."/>
        </authorList>
    </citation>
    <scope>NUCLEOTIDE SEQUENCE [LARGE SCALE GENOMIC DNA]</scope>
    <source>
        <strain evidence="2 3">SAG 39.79</strain>
    </source>
</reference>
<organism evidence="2 3">
    <name type="scientific">Chroococcidiopsis cubana SAG 39.79</name>
    <dbReference type="NCBI Taxonomy" id="388085"/>
    <lineage>
        <taxon>Bacteria</taxon>
        <taxon>Bacillati</taxon>
        <taxon>Cyanobacteriota</taxon>
        <taxon>Cyanophyceae</taxon>
        <taxon>Chroococcidiopsidales</taxon>
        <taxon>Chroococcidiopsidaceae</taxon>
        <taxon>Chroococcidiopsis</taxon>
    </lineage>
</organism>
<evidence type="ECO:0000313" key="2">
    <source>
        <dbReference type="EMBL" id="RUT05860.1"/>
    </source>
</evidence>
<evidence type="ECO:0000256" key="1">
    <source>
        <dbReference type="SAM" id="MobiDB-lite"/>
    </source>
</evidence>
<feature type="compositionally biased region" description="Basic and acidic residues" evidence="1">
    <location>
        <begin position="25"/>
        <end position="38"/>
    </location>
</feature>
<gene>
    <name evidence="2" type="ORF">DSM107010_53900</name>
</gene>
<proteinExistence type="predicted"/>
<comment type="caution">
    <text evidence="2">The sequence shown here is derived from an EMBL/GenBank/DDBJ whole genome shotgun (WGS) entry which is preliminary data.</text>
</comment>
<dbReference type="AlphaFoldDB" id="A0AB37UCK4"/>
<dbReference type="Proteomes" id="UP000282574">
    <property type="component" value="Unassembled WGS sequence"/>
</dbReference>
<name>A0AB37UCK4_9CYAN</name>
<dbReference type="EMBL" id="RSCK01000072">
    <property type="protein sequence ID" value="RUT05860.1"/>
    <property type="molecule type" value="Genomic_DNA"/>
</dbReference>
<dbReference type="RefSeq" id="WP_277871350.1">
    <property type="nucleotide sequence ID" value="NZ_JAVKZF010000004.1"/>
</dbReference>
<sequence>MWNEGVEQNNGKAPSGRLIKKIIEQRKQENVNQEKEKPTLLTPD</sequence>
<protein>
    <submittedName>
        <fullName evidence="2">Uncharacterized protein</fullName>
    </submittedName>
</protein>